<dbReference type="EMBL" id="JBDIME010000006">
    <property type="protein sequence ID" value="MEN2789844.1"/>
    <property type="molecule type" value="Genomic_DNA"/>
</dbReference>
<protein>
    <submittedName>
        <fullName evidence="2">SIR2 family protein</fullName>
    </submittedName>
</protein>
<dbReference type="SUPFAM" id="SSF48452">
    <property type="entry name" value="TPR-like"/>
    <property type="match status" value="1"/>
</dbReference>
<name>A0ABU9Y207_9SPHN</name>
<dbReference type="InterPro" id="IPR011990">
    <property type="entry name" value="TPR-like_helical_dom_sf"/>
</dbReference>
<dbReference type="Proteomes" id="UP001419910">
    <property type="component" value="Unassembled WGS sequence"/>
</dbReference>
<feature type="region of interest" description="Disordered" evidence="1">
    <location>
        <begin position="857"/>
        <end position="877"/>
    </location>
</feature>
<dbReference type="RefSeq" id="WP_343891367.1">
    <property type="nucleotide sequence ID" value="NZ_BAAAEH010000040.1"/>
</dbReference>
<evidence type="ECO:0000313" key="2">
    <source>
        <dbReference type="EMBL" id="MEN2789844.1"/>
    </source>
</evidence>
<gene>
    <name evidence="2" type="ORF">ABC974_09420</name>
</gene>
<dbReference type="SMART" id="SM00028">
    <property type="entry name" value="TPR"/>
    <property type="match status" value="2"/>
</dbReference>
<dbReference type="InterPro" id="IPR019734">
    <property type="entry name" value="TPR_rpt"/>
</dbReference>
<dbReference type="Pfam" id="PF13289">
    <property type="entry name" value="SIR2_2"/>
    <property type="match status" value="1"/>
</dbReference>
<evidence type="ECO:0000313" key="3">
    <source>
        <dbReference type="Proteomes" id="UP001419910"/>
    </source>
</evidence>
<accession>A0ABU9Y207</accession>
<reference evidence="2 3" key="1">
    <citation type="submission" date="2024-05" db="EMBL/GenBank/DDBJ databases">
        <authorList>
            <person name="Liu Q."/>
            <person name="Xin Y.-H."/>
        </authorList>
    </citation>
    <scope>NUCLEOTIDE SEQUENCE [LARGE SCALE GENOMIC DNA]</scope>
    <source>
        <strain evidence="2 3">CGMCC 1.10181</strain>
    </source>
</reference>
<proteinExistence type="predicted"/>
<keyword evidence="3" id="KW-1185">Reference proteome</keyword>
<sequence>MVSNYLKRNYFDDNKLAQRARLEFYRALETGRMIAFTGSMATQAFGYGSWRQIFVTFSSLALRLVNSIRAKDRHPEDFKASIAVIEGLVEQGLSGAMRESVCMSLIEAALDKFFYDTPVPLAWLDEQGLRSQPDWPLDQATTASELLRAAFACCFRAPNRDWSIDRVMLAGTSFRSYDTMTALWSELGIRRFATTNYDFEAEQSSMLNDTINYREEGARVAATPFDQLVTMRRRSEAGSFSWDLGSGRIRRVYPDGWALESDLLNRERIDRMIEFGVGTDDVDSHVMHLHGRACNWRTMIVSNRDYDNLYRRNDLNRAPFEFARRLLMSANPILFVGLGMTEKELNSDLEEFISNDPYQRAAPAFLLWCSGPDSLTEIQREAKRRDYLARLGVLTIFDDDLLIRDEKRQAKRKALQVQKKAAETELGKLTATDLAAIVTRNEPEKLARLTRQIDEASVYDLEDLQEAVEALSERRARGPNGEVEEGREDVAKDPSFRERYDGNRWRSMKGRVEHRPDGKPGPAILWTVTHEYTPKLSRLAAPIYRSLAHAMQNHAVICVIGPQGCGRGHLARQLTEFAGLAPAASSFLPPPERCMVINAGFCFDTDSMLDAIAWFLQRALDIPRAKQWKSGPSEHAQFSRERFFEQLDLGMQSPASGPPSALIVVNGLERFFGIDGRPLSAELDQLIQLCASADHRGGRPRVRWLLLATERARPHIQKLEIPIADFQKICGNEYLNTKMSVPSWYLNTIWKEAERRGVKIDGPLRRAIWTYRAEAAGRISGDLVEIRKKLFGNIFDERKLARILFDEEDGDEAGSTEKLAPAPVVSLARKLLRALAFVGAPTELSVLHRFPGLDSSTAYGERPNTSDDESQAPKRSRFENIELSDIERVAKRLEKCHLVLKADGYRPPDPAPGDPPFRYVLHRTLLTELRYRFGIPLNEAKLSTAFNMSLYVAQPIDGDIPDLDVHDELGDAIDKLIGSYTVPQQTTHWDIKFDVEKKTDLFENIVGRVGEACGDSQSRRSSTWKQDNGWYFKILRLCSQEHVQCLRAALALIRCYYSTTSLLTLNSGDRHLREGRDGILSEHAERLDDLIDGFGKLSIARECMREEFDRHLPADQAATEFTRLFGNSEPFYADELVWLHNERGVVRLAMGHLYEAKKSFDRALGINRKWVEGDDRAHNWRVIRLNQITLEVERGEIGTAEKKCQEMRQICPRTPVGGKEPSRERRLCRAIATGNLAWCVHLRGQLGQARDLYREAMEELGQLNEVRALAYFGRLQSNVLRRLVSPEEGDRRLAEAHELAQSARQMDIVHRAEITMAVHLLASDRGQGSPADRRTANSLLEDAMTYALQTDVHRVRCEASTMIARSRLQTHDYEGALRYAMDAMMIATRYGHELRKISLRALIAEVLVARGHPITAEHLARTCIKMATRQQYYSAIAAAEKVLLEIPPTSDALRRSDGSGRRSY</sequence>
<comment type="caution">
    <text evidence="2">The sequence shown here is derived from an EMBL/GenBank/DDBJ whole genome shotgun (WGS) entry which is preliminary data.</text>
</comment>
<organism evidence="2 3">
    <name type="scientific">Sphingomonas oligophenolica</name>
    <dbReference type="NCBI Taxonomy" id="301154"/>
    <lineage>
        <taxon>Bacteria</taxon>
        <taxon>Pseudomonadati</taxon>
        <taxon>Pseudomonadota</taxon>
        <taxon>Alphaproteobacteria</taxon>
        <taxon>Sphingomonadales</taxon>
        <taxon>Sphingomonadaceae</taxon>
        <taxon>Sphingomonas</taxon>
    </lineage>
</organism>
<evidence type="ECO:0000256" key="1">
    <source>
        <dbReference type="SAM" id="MobiDB-lite"/>
    </source>
</evidence>
<dbReference type="Gene3D" id="1.25.40.10">
    <property type="entry name" value="Tetratricopeptide repeat domain"/>
    <property type="match status" value="1"/>
</dbReference>